<name>A0A9D4IH10_DREPO</name>
<reference evidence="1" key="1">
    <citation type="journal article" date="2019" name="bioRxiv">
        <title>The Genome of the Zebra Mussel, Dreissena polymorpha: A Resource for Invasive Species Research.</title>
        <authorList>
            <person name="McCartney M.A."/>
            <person name="Auch B."/>
            <person name="Kono T."/>
            <person name="Mallez S."/>
            <person name="Zhang Y."/>
            <person name="Obille A."/>
            <person name="Becker A."/>
            <person name="Abrahante J.E."/>
            <person name="Garbe J."/>
            <person name="Badalamenti J.P."/>
            <person name="Herman A."/>
            <person name="Mangelson H."/>
            <person name="Liachko I."/>
            <person name="Sullivan S."/>
            <person name="Sone E.D."/>
            <person name="Koren S."/>
            <person name="Silverstein K.A.T."/>
            <person name="Beckman K.B."/>
            <person name="Gohl D.M."/>
        </authorList>
    </citation>
    <scope>NUCLEOTIDE SEQUENCE</scope>
    <source>
        <strain evidence="1">Duluth1</strain>
        <tissue evidence="1">Whole animal</tissue>
    </source>
</reference>
<accession>A0A9D4IH10</accession>
<dbReference type="Proteomes" id="UP000828390">
    <property type="component" value="Unassembled WGS sequence"/>
</dbReference>
<keyword evidence="2" id="KW-1185">Reference proteome</keyword>
<evidence type="ECO:0000313" key="2">
    <source>
        <dbReference type="Proteomes" id="UP000828390"/>
    </source>
</evidence>
<protein>
    <submittedName>
        <fullName evidence="1">Uncharacterized protein</fullName>
    </submittedName>
</protein>
<gene>
    <name evidence="1" type="ORF">DPMN_174332</name>
</gene>
<organism evidence="1 2">
    <name type="scientific">Dreissena polymorpha</name>
    <name type="common">Zebra mussel</name>
    <name type="synonym">Mytilus polymorpha</name>
    <dbReference type="NCBI Taxonomy" id="45954"/>
    <lineage>
        <taxon>Eukaryota</taxon>
        <taxon>Metazoa</taxon>
        <taxon>Spiralia</taxon>
        <taxon>Lophotrochozoa</taxon>
        <taxon>Mollusca</taxon>
        <taxon>Bivalvia</taxon>
        <taxon>Autobranchia</taxon>
        <taxon>Heteroconchia</taxon>
        <taxon>Euheterodonta</taxon>
        <taxon>Imparidentia</taxon>
        <taxon>Neoheterodontei</taxon>
        <taxon>Myida</taxon>
        <taxon>Dreissenoidea</taxon>
        <taxon>Dreissenidae</taxon>
        <taxon>Dreissena</taxon>
    </lineage>
</organism>
<dbReference type="EMBL" id="JAIWYP010000009">
    <property type="protein sequence ID" value="KAH3772984.1"/>
    <property type="molecule type" value="Genomic_DNA"/>
</dbReference>
<sequence>MEYVDAEIPEVWRRGQVKTFSNKGINSRVRKYKHHRLAKCRSMAATGTSGMRGDDGKKRGFLTADLGKVRPCKLKV</sequence>
<comment type="caution">
    <text evidence="1">The sequence shown here is derived from an EMBL/GenBank/DDBJ whole genome shotgun (WGS) entry which is preliminary data.</text>
</comment>
<evidence type="ECO:0000313" key="1">
    <source>
        <dbReference type="EMBL" id="KAH3772984.1"/>
    </source>
</evidence>
<dbReference type="AlphaFoldDB" id="A0A9D4IH10"/>
<proteinExistence type="predicted"/>
<reference evidence="1" key="2">
    <citation type="submission" date="2020-11" db="EMBL/GenBank/DDBJ databases">
        <authorList>
            <person name="McCartney M.A."/>
            <person name="Auch B."/>
            <person name="Kono T."/>
            <person name="Mallez S."/>
            <person name="Becker A."/>
            <person name="Gohl D.M."/>
            <person name="Silverstein K.A.T."/>
            <person name="Koren S."/>
            <person name="Bechman K.B."/>
            <person name="Herman A."/>
            <person name="Abrahante J.E."/>
            <person name="Garbe J."/>
        </authorList>
    </citation>
    <scope>NUCLEOTIDE SEQUENCE</scope>
    <source>
        <strain evidence="1">Duluth1</strain>
        <tissue evidence="1">Whole animal</tissue>
    </source>
</reference>